<protein>
    <recommendedName>
        <fullName evidence="10">ABC transporter domain-containing protein</fullName>
    </recommendedName>
</protein>
<dbReference type="EMBL" id="JAATIQ010000020">
    <property type="protein sequence ID" value="KAF4400114.1"/>
    <property type="molecule type" value="Genomic_DNA"/>
</dbReference>
<dbReference type="Pfam" id="PF00005">
    <property type="entry name" value="ABC_tran"/>
    <property type="match status" value="1"/>
</dbReference>
<evidence type="ECO:0000313" key="12">
    <source>
        <dbReference type="EMBL" id="KAF4400114.1"/>
    </source>
</evidence>
<comment type="similarity">
    <text evidence="2">Belongs to the ABC transporter superfamily. ABCG family. Eye pigment precursor importer (TC 3.A.1.204) subfamily.</text>
</comment>
<gene>
    <name evidence="11" type="ORF">F8388_006455</name>
    <name evidence="12" type="ORF">G4B88_021328</name>
</gene>
<dbReference type="PANTHER" id="PTHR48041">
    <property type="entry name" value="ABC TRANSPORTER G FAMILY MEMBER 28"/>
    <property type="match status" value="1"/>
</dbReference>
<feature type="transmembrane region" description="Helical" evidence="9">
    <location>
        <begin position="613"/>
        <end position="634"/>
    </location>
</feature>
<comment type="subcellular location">
    <subcellularLocation>
        <location evidence="1">Membrane</location>
        <topology evidence="1">Multi-pass membrane protein</topology>
    </subcellularLocation>
</comment>
<dbReference type="GO" id="GO:0140359">
    <property type="term" value="F:ABC-type transporter activity"/>
    <property type="evidence" value="ECO:0007669"/>
    <property type="project" value="InterPro"/>
</dbReference>
<dbReference type="PROSITE" id="PS50893">
    <property type="entry name" value="ABC_TRANSPORTER_2"/>
    <property type="match status" value="1"/>
</dbReference>
<evidence type="ECO:0000256" key="4">
    <source>
        <dbReference type="ARBA" id="ARBA00022692"/>
    </source>
</evidence>
<dbReference type="SMART" id="SM00382">
    <property type="entry name" value="AAA"/>
    <property type="match status" value="1"/>
</dbReference>
<evidence type="ECO:0000256" key="5">
    <source>
        <dbReference type="ARBA" id="ARBA00022741"/>
    </source>
</evidence>
<keyword evidence="7 9" id="KW-1133">Transmembrane helix</keyword>
<feature type="transmembrane region" description="Helical" evidence="9">
    <location>
        <begin position="530"/>
        <end position="549"/>
    </location>
</feature>
<keyword evidence="14" id="KW-1185">Reference proteome</keyword>
<evidence type="ECO:0000256" key="2">
    <source>
        <dbReference type="ARBA" id="ARBA00005814"/>
    </source>
</evidence>
<sequence>MVDLEAEITATPALNSPAMSIWKRATIPITLKFDDVVYKVNPSKRRKLSKFTQNRKSSEDMMTILKGLSGVVRPGEVLAMLGPSGSGKTTLLTALGSRLLTEGQLSGTITYNDKPFSNPIKRTTGFVPQLDVFFPHLTVSETLVFAALLRMPNTFERAEKIATAEEVISQLGLTKCKDSVVGGALLRGISGGERKRVSIGQELLINPSLLLLDEPTSGLDSTTAQKIVSAVAELAKTGRRTVLMSIHQPSSRLFYMFDKLMLLSEGNSLYFGKGSDVMDYFSGMGYAPSIAMNPSDFLLDLANGLPTDDRHDDEGAEQVKQRLVLAYKLNLSEKVKADILEVEEITNEYSTDQFHLDSSLEDKRWSTTWGQQFSVLFRRGLKERRHHNFSSLKIAQVLFISFLCGLLWWQSDISQIQDQSGLLFYMAVFWGFYPVTQAIFTFPPERKMLSKERASGMYNLSSYYIARSAGDLPMELLLPSAFVTITYWMAGLKPAATTFLLTLFFILLNVLVSQGLGLALGAVLMNTRSATAVAAVITMSFFLTAGFYVQNVPRFVSWIKYVSSSYHTYKLLLGTQYKKNEAYPCERSCGGGLGLCLIGDYPSIRKIGLDGQALSALALVLMLVIFRLIAYISLMKIGVTKD</sequence>
<evidence type="ECO:0000256" key="8">
    <source>
        <dbReference type="ARBA" id="ARBA00023136"/>
    </source>
</evidence>
<reference evidence="13 14" key="1">
    <citation type="journal article" date="2020" name="bioRxiv">
        <title>Sequence and annotation of 42 cannabis genomes reveals extensive copy number variation in cannabinoid synthesis and pathogen resistance genes.</title>
        <authorList>
            <person name="Mckernan K.J."/>
            <person name="Helbert Y."/>
            <person name="Kane L.T."/>
            <person name="Ebling H."/>
            <person name="Zhang L."/>
            <person name="Liu B."/>
            <person name="Eaton Z."/>
            <person name="Mclaughlin S."/>
            <person name="Kingan S."/>
            <person name="Baybayan P."/>
            <person name="Concepcion G."/>
            <person name="Jordan M."/>
            <person name="Riva A."/>
            <person name="Barbazuk W."/>
            <person name="Harkins T."/>
        </authorList>
    </citation>
    <scope>NUCLEOTIDE SEQUENCE [LARGE SCALE GENOMIC DNA]</scope>
    <source>
        <strain evidence="13 14">cv. Jamaican Lion 4</strain>
        <strain evidence="12">Father</strain>
        <strain evidence="11">Mother</strain>
        <tissue evidence="11">Leaf</tissue>
    </source>
</reference>
<evidence type="ECO:0000313" key="11">
    <source>
        <dbReference type="EMBL" id="KAF4367147.1"/>
    </source>
</evidence>
<keyword evidence="3" id="KW-0813">Transport</keyword>
<dbReference type="Pfam" id="PF01061">
    <property type="entry name" value="ABC2_membrane"/>
    <property type="match status" value="1"/>
</dbReference>
<dbReference type="AlphaFoldDB" id="A0A7J6F8T2"/>
<feature type="transmembrane region" description="Helical" evidence="9">
    <location>
        <begin position="496"/>
        <end position="523"/>
    </location>
</feature>
<dbReference type="Proteomes" id="UP000583929">
    <property type="component" value="Unassembled WGS sequence"/>
</dbReference>
<comment type="caution">
    <text evidence="11">The sequence shown here is derived from an EMBL/GenBank/DDBJ whole genome shotgun (WGS) entry which is preliminary data.</text>
</comment>
<dbReference type="Gene3D" id="3.40.50.300">
    <property type="entry name" value="P-loop containing nucleotide triphosphate hydrolases"/>
    <property type="match status" value="1"/>
</dbReference>
<feature type="transmembrane region" description="Helical" evidence="9">
    <location>
        <begin position="464"/>
        <end position="490"/>
    </location>
</feature>
<evidence type="ECO:0000256" key="9">
    <source>
        <dbReference type="SAM" id="Phobius"/>
    </source>
</evidence>
<dbReference type="PANTHER" id="PTHR48041:SF22">
    <property type="entry name" value="ABC TRANSPORTER G FAMILY MEMBER 9"/>
    <property type="match status" value="1"/>
</dbReference>
<evidence type="ECO:0000256" key="3">
    <source>
        <dbReference type="ARBA" id="ARBA00022448"/>
    </source>
</evidence>
<dbReference type="InterPro" id="IPR017871">
    <property type="entry name" value="ABC_transporter-like_CS"/>
</dbReference>
<feature type="transmembrane region" description="Helical" evidence="9">
    <location>
        <begin position="392"/>
        <end position="410"/>
    </location>
</feature>
<dbReference type="GO" id="GO:0005524">
    <property type="term" value="F:ATP binding"/>
    <property type="evidence" value="ECO:0007669"/>
    <property type="project" value="UniProtKB-KW"/>
</dbReference>
<evidence type="ECO:0000256" key="6">
    <source>
        <dbReference type="ARBA" id="ARBA00022840"/>
    </source>
</evidence>
<dbReference type="Proteomes" id="UP000525078">
    <property type="component" value="Unassembled WGS sequence"/>
</dbReference>
<evidence type="ECO:0000313" key="14">
    <source>
        <dbReference type="Proteomes" id="UP000583929"/>
    </source>
</evidence>
<dbReference type="InterPro" id="IPR013525">
    <property type="entry name" value="ABC2_TM"/>
</dbReference>
<dbReference type="InterPro" id="IPR050352">
    <property type="entry name" value="ABCG_transporters"/>
</dbReference>
<dbReference type="InterPro" id="IPR043926">
    <property type="entry name" value="ABCG_dom"/>
</dbReference>
<dbReference type="Pfam" id="PF19055">
    <property type="entry name" value="ABC2_membrane_7"/>
    <property type="match status" value="1"/>
</dbReference>
<evidence type="ECO:0000256" key="1">
    <source>
        <dbReference type="ARBA" id="ARBA00004141"/>
    </source>
</evidence>
<feature type="domain" description="ABC transporter" evidence="10">
    <location>
        <begin position="31"/>
        <end position="290"/>
    </location>
</feature>
<dbReference type="GO" id="GO:0016887">
    <property type="term" value="F:ATP hydrolysis activity"/>
    <property type="evidence" value="ECO:0007669"/>
    <property type="project" value="InterPro"/>
</dbReference>
<accession>A0A7J6F8T2</accession>
<dbReference type="InterPro" id="IPR003593">
    <property type="entry name" value="AAA+_ATPase"/>
</dbReference>
<keyword evidence="4 9" id="KW-0812">Transmembrane</keyword>
<organism evidence="11 13">
    <name type="scientific">Cannabis sativa</name>
    <name type="common">Hemp</name>
    <name type="synonym">Marijuana</name>
    <dbReference type="NCBI Taxonomy" id="3483"/>
    <lineage>
        <taxon>Eukaryota</taxon>
        <taxon>Viridiplantae</taxon>
        <taxon>Streptophyta</taxon>
        <taxon>Embryophyta</taxon>
        <taxon>Tracheophyta</taxon>
        <taxon>Spermatophyta</taxon>
        <taxon>Magnoliopsida</taxon>
        <taxon>eudicotyledons</taxon>
        <taxon>Gunneridae</taxon>
        <taxon>Pentapetalae</taxon>
        <taxon>rosids</taxon>
        <taxon>fabids</taxon>
        <taxon>Rosales</taxon>
        <taxon>Cannabaceae</taxon>
        <taxon>Cannabis</taxon>
    </lineage>
</organism>
<dbReference type="InterPro" id="IPR027417">
    <property type="entry name" value="P-loop_NTPase"/>
</dbReference>
<dbReference type="EMBL" id="JAATIP010000144">
    <property type="protein sequence ID" value="KAF4367147.1"/>
    <property type="molecule type" value="Genomic_DNA"/>
</dbReference>
<proteinExistence type="inferred from homology"/>
<evidence type="ECO:0000256" key="7">
    <source>
        <dbReference type="ARBA" id="ARBA00022989"/>
    </source>
</evidence>
<keyword evidence="6" id="KW-0067">ATP-binding</keyword>
<evidence type="ECO:0000259" key="10">
    <source>
        <dbReference type="PROSITE" id="PS50893"/>
    </source>
</evidence>
<dbReference type="PROSITE" id="PS00211">
    <property type="entry name" value="ABC_TRANSPORTER_1"/>
    <property type="match status" value="1"/>
</dbReference>
<dbReference type="SUPFAM" id="SSF52540">
    <property type="entry name" value="P-loop containing nucleoside triphosphate hydrolases"/>
    <property type="match status" value="1"/>
</dbReference>
<dbReference type="FunFam" id="3.40.50.300:FF:000337">
    <property type="entry name" value="ABC transporter G family member 22"/>
    <property type="match status" value="1"/>
</dbReference>
<keyword evidence="5" id="KW-0547">Nucleotide-binding</keyword>
<name>A0A7J6F8T2_CANSA</name>
<evidence type="ECO:0000313" key="13">
    <source>
        <dbReference type="Proteomes" id="UP000525078"/>
    </source>
</evidence>
<keyword evidence="8 9" id="KW-0472">Membrane</keyword>
<feature type="transmembrane region" description="Helical" evidence="9">
    <location>
        <begin position="422"/>
        <end position="443"/>
    </location>
</feature>
<dbReference type="InterPro" id="IPR003439">
    <property type="entry name" value="ABC_transporter-like_ATP-bd"/>
</dbReference>
<dbReference type="GO" id="GO:0005886">
    <property type="term" value="C:plasma membrane"/>
    <property type="evidence" value="ECO:0007669"/>
    <property type="project" value="TreeGrafter"/>
</dbReference>